<dbReference type="EC" id="2.6.1.16" evidence="3 10"/>
<comment type="subcellular location">
    <subcellularLocation>
        <location evidence="2 10">Cytoplasm</location>
    </subcellularLocation>
</comment>
<keyword evidence="8" id="KW-0677">Repeat</keyword>
<dbReference type="EMBL" id="DVJJ01000032">
    <property type="protein sequence ID" value="HIS64074.1"/>
    <property type="molecule type" value="Genomic_DNA"/>
</dbReference>
<keyword evidence="5 10" id="KW-0963">Cytoplasm</keyword>
<dbReference type="GO" id="GO:0005829">
    <property type="term" value="C:cytosol"/>
    <property type="evidence" value="ECO:0007669"/>
    <property type="project" value="TreeGrafter"/>
</dbReference>
<reference evidence="13" key="2">
    <citation type="journal article" date="2021" name="PeerJ">
        <title>Extensive microbial diversity within the chicken gut microbiome revealed by metagenomics and culture.</title>
        <authorList>
            <person name="Gilroy R."/>
            <person name="Ravi A."/>
            <person name="Getino M."/>
            <person name="Pursley I."/>
            <person name="Horton D.L."/>
            <person name="Alikhan N.F."/>
            <person name="Baker D."/>
            <person name="Gharbi K."/>
            <person name="Hall N."/>
            <person name="Watson M."/>
            <person name="Adriaenssens E.M."/>
            <person name="Foster-Nyarko E."/>
            <person name="Jarju S."/>
            <person name="Secka A."/>
            <person name="Antonio M."/>
            <person name="Oren A."/>
            <person name="Chaudhuri R.R."/>
            <person name="La Ragione R."/>
            <person name="Hildebrand F."/>
            <person name="Pallen M.J."/>
        </authorList>
    </citation>
    <scope>NUCLEOTIDE SEQUENCE</scope>
    <source>
        <strain evidence="13">ChiBcec16-1751</strain>
    </source>
</reference>
<dbReference type="InterPro" id="IPR017932">
    <property type="entry name" value="GATase_2_dom"/>
</dbReference>
<dbReference type="GO" id="GO:0004360">
    <property type="term" value="F:glutamine-fructose-6-phosphate transaminase (isomerizing) activity"/>
    <property type="evidence" value="ECO:0007669"/>
    <property type="project" value="UniProtKB-UniRule"/>
</dbReference>
<feature type="domain" description="SIS" evidence="12">
    <location>
        <begin position="286"/>
        <end position="426"/>
    </location>
</feature>
<dbReference type="InterPro" id="IPR005855">
    <property type="entry name" value="GFAT"/>
</dbReference>
<dbReference type="PANTHER" id="PTHR10937:SF0">
    <property type="entry name" value="GLUTAMINE--FRUCTOSE-6-PHOSPHATE TRANSAMINASE (ISOMERIZING)"/>
    <property type="match status" value="1"/>
</dbReference>
<evidence type="ECO:0000259" key="11">
    <source>
        <dbReference type="PROSITE" id="PS51278"/>
    </source>
</evidence>
<dbReference type="Proteomes" id="UP000886741">
    <property type="component" value="Unassembled WGS sequence"/>
</dbReference>
<dbReference type="CDD" id="cd05008">
    <property type="entry name" value="SIS_GlmS_GlmD_1"/>
    <property type="match status" value="1"/>
</dbReference>
<evidence type="ECO:0000313" key="14">
    <source>
        <dbReference type="Proteomes" id="UP000886741"/>
    </source>
</evidence>
<evidence type="ECO:0000256" key="10">
    <source>
        <dbReference type="HAMAP-Rule" id="MF_00164"/>
    </source>
</evidence>
<dbReference type="InterPro" id="IPR029055">
    <property type="entry name" value="Ntn_hydrolases_N"/>
</dbReference>
<dbReference type="GO" id="GO:0006047">
    <property type="term" value="P:UDP-N-acetylglucosamine metabolic process"/>
    <property type="evidence" value="ECO:0007669"/>
    <property type="project" value="TreeGrafter"/>
</dbReference>
<feature type="active site" description="Nucleophile; for GATase activity" evidence="10">
    <location>
        <position position="2"/>
    </location>
</feature>
<dbReference type="GO" id="GO:0097367">
    <property type="term" value="F:carbohydrate derivative binding"/>
    <property type="evidence" value="ECO:0007669"/>
    <property type="project" value="InterPro"/>
</dbReference>
<reference evidence="13" key="1">
    <citation type="submission" date="2020-10" db="EMBL/GenBank/DDBJ databases">
        <authorList>
            <person name="Gilroy R."/>
        </authorList>
    </citation>
    <scope>NUCLEOTIDE SEQUENCE</scope>
    <source>
        <strain evidence="13">ChiBcec16-1751</strain>
    </source>
</reference>
<feature type="active site" description="For Fru-6P isomerization activity" evidence="10">
    <location>
        <position position="608"/>
    </location>
</feature>
<organism evidence="13 14">
    <name type="scientific">Candidatus Avoscillospira avistercoris</name>
    <dbReference type="NCBI Taxonomy" id="2840707"/>
    <lineage>
        <taxon>Bacteria</taxon>
        <taxon>Bacillati</taxon>
        <taxon>Bacillota</taxon>
        <taxon>Clostridia</taxon>
        <taxon>Eubacteriales</taxon>
        <taxon>Oscillospiraceae</taxon>
        <taxon>Oscillospiraceae incertae sedis</taxon>
        <taxon>Candidatus Avoscillospira</taxon>
    </lineage>
</organism>
<dbReference type="SUPFAM" id="SSF56235">
    <property type="entry name" value="N-terminal nucleophile aminohydrolases (Ntn hydrolases)"/>
    <property type="match status" value="1"/>
</dbReference>
<dbReference type="InterPro" id="IPR035466">
    <property type="entry name" value="GlmS/AgaS_SIS"/>
</dbReference>
<evidence type="ECO:0000256" key="2">
    <source>
        <dbReference type="ARBA" id="ARBA00004496"/>
    </source>
</evidence>
<name>A0A9D1JTD7_9FIRM</name>
<keyword evidence="6 10" id="KW-0032">Aminotransferase</keyword>
<evidence type="ECO:0000256" key="7">
    <source>
        <dbReference type="ARBA" id="ARBA00022679"/>
    </source>
</evidence>
<dbReference type="PANTHER" id="PTHR10937">
    <property type="entry name" value="GLUCOSAMINE--FRUCTOSE-6-PHOSPHATE AMINOTRANSFERASE, ISOMERIZING"/>
    <property type="match status" value="1"/>
</dbReference>
<dbReference type="Pfam" id="PF13522">
    <property type="entry name" value="GATase_6"/>
    <property type="match status" value="1"/>
</dbReference>
<evidence type="ECO:0000256" key="3">
    <source>
        <dbReference type="ARBA" id="ARBA00012916"/>
    </source>
</evidence>
<dbReference type="InterPro" id="IPR046348">
    <property type="entry name" value="SIS_dom_sf"/>
</dbReference>
<dbReference type="NCBIfam" id="NF001484">
    <property type="entry name" value="PRK00331.1"/>
    <property type="match status" value="1"/>
</dbReference>
<evidence type="ECO:0000256" key="5">
    <source>
        <dbReference type="ARBA" id="ARBA00022490"/>
    </source>
</evidence>
<evidence type="ECO:0000259" key="12">
    <source>
        <dbReference type="PROSITE" id="PS51464"/>
    </source>
</evidence>
<feature type="domain" description="Glutamine amidotransferase type-2" evidence="11">
    <location>
        <begin position="2"/>
        <end position="220"/>
    </location>
</feature>
<dbReference type="GO" id="GO:0005975">
    <property type="term" value="P:carbohydrate metabolic process"/>
    <property type="evidence" value="ECO:0007669"/>
    <property type="project" value="UniProtKB-UniRule"/>
</dbReference>
<dbReference type="GO" id="GO:0006487">
    <property type="term" value="P:protein N-linked glycosylation"/>
    <property type="evidence" value="ECO:0007669"/>
    <property type="project" value="TreeGrafter"/>
</dbReference>
<dbReference type="AlphaFoldDB" id="A0A9D1JTD7"/>
<dbReference type="InterPro" id="IPR035490">
    <property type="entry name" value="GlmS/FrlB_SIS"/>
</dbReference>
<dbReference type="FunFam" id="3.60.20.10:FF:000006">
    <property type="entry name" value="Glutamine--fructose-6-phosphate aminotransferase [isomerizing]"/>
    <property type="match status" value="1"/>
</dbReference>
<dbReference type="InterPro" id="IPR047084">
    <property type="entry name" value="GFAT_N"/>
</dbReference>
<evidence type="ECO:0000256" key="6">
    <source>
        <dbReference type="ARBA" id="ARBA00022576"/>
    </source>
</evidence>
<comment type="function">
    <text evidence="10">Catalyzes the first step in hexosamine metabolism, converting fructose-6P into glucosamine-6P using glutamine as a nitrogen source.</text>
</comment>
<evidence type="ECO:0000313" key="13">
    <source>
        <dbReference type="EMBL" id="HIS64074.1"/>
    </source>
</evidence>
<dbReference type="SUPFAM" id="SSF53697">
    <property type="entry name" value="SIS domain"/>
    <property type="match status" value="1"/>
</dbReference>
<feature type="initiator methionine" description="Removed" evidence="10">
    <location>
        <position position="1"/>
    </location>
</feature>
<comment type="caution">
    <text evidence="13">The sequence shown here is derived from an EMBL/GenBank/DDBJ whole genome shotgun (WGS) entry which is preliminary data.</text>
</comment>
<gene>
    <name evidence="10 13" type="primary">glmS</name>
    <name evidence="13" type="ORF">IAA83_01720</name>
</gene>
<evidence type="ECO:0000256" key="4">
    <source>
        <dbReference type="ARBA" id="ARBA00016090"/>
    </source>
</evidence>
<dbReference type="Gene3D" id="3.40.50.10490">
    <property type="entry name" value="Glucose-6-phosphate isomerase like protein, domain 1"/>
    <property type="match status" value="2"/>
</dbReference>
<evidence type="ECO:0000256" key="9">
    <source>
        <dbReference type="ARBA" id="ARBA00022962"/>
    </source>
</evidence>
<dbReference type="FunFam" id="3.40.50.10490:FF:000001">
    <property type="entry name" value="Glutamine--fructose-6-phosphate aminotransferase [isomerizing]"/>
    <property type="match status" value="1"/>
</dbReference>
<dbReference type="HAMAP" id="MF_00164">
    <property type="entry name" value="GlmS"/>
    <property type="match status" value="1"/>
</dbReference>
<dbReference type="NCBIfam" id="TIGR01135">
    <property type="entry name" value="glmS"/>
    <property type="match status" value="1"/>
</dbReference>
<dbReference type="InterPro" id="IPR001347">
    <property type="entry name" value="SIS_dom"/>
</dbReference>
<protein>
    <recommendedName>
        <fullName evidence="4 10">Glutamine--fructose-6-phosphate aminotransferase [isomerizing]</fullName>
        <ecNumber evidence="3 10">2.6.1.16</ecNumber>
    </recommendedName>
    <alternativeName>
        <fullName evidence="10">D-fructose-6-phosphate amidotransferase</fullName>
    </alternativeName>
    <alternativeName>
        <fullName evidence="10">GFAT</fullName>
    </alternativeName>
    <alternativeName>
        <fullName evidence="10">Glucosamine-6-phosphate synthase</fullName>
    </alternativeName>
    <alternativeName>
        <fullName evidence="10">Hexosephosphate aminotransferase</fullName>
    </alternativeName>
    <alternativeName>
        <fullName evidence="10">L-glutamine--D-fructose-6-phosphate amidotransferase</fullName>
    </alternativeName>
</protein>
<dbReference type="Pfam" id="PF01380">
    <property type="entry name" value="SIS"/>
    <property type="match status" value="2"/>
</dbReference>
<keyword evidence="9" id="KW-0315">Glutamine amidotransferase</keyword>
<dbReference type="CDD" id="cd05009">
    <property type="entry name" value="SIS_GlmS_GlmD_2"/>
    <property type="match status" value="1"/>
</dbReference>
<keyword evidence="7 10" id="KW-0808">Transferase</keyword>
<accession>A0A9D1JTD7</accession>
<proteinExistence type="inferred from homology"/>
<dbReference type="CDD" id="cd00714">
    <property type="entry name" value="GFAT"/>
    <property type="match status" value="1"/>
</dbReference>
<comment type="subunit">
    <text evidence="10">Homodimer.</text>
</comment>
<dbReference type="Gene3D" id="3.60.20.10">
    <property type="entry name" value="Glutamine Phosphoribosylpyrophosphate, subunit 1, domain 1"/>
    <property type="match status" value="1"/>
</dbReference>
<dbReference type="PROSITE" id="PS51464">
    <property type="entry name" value="SIS"/>
    <property type="match status" value="2"/>
</dbReference>
<comment type="catalytic activity">
    <reaction evidence="1 10">
        <text>D-fructose 6-phosphate + L-glutamine = D-glucosamine 6-phosphate + L-glutamate</text>
        <dbReference type="Rhea" id="RHEA:13237"/>
        <dbReference type="ChEBI" id="CHEBI:29985"/>
        <dbReference type="ChEBI" id="CHEBI:58359"/>
        <dbReference type="ChEBI" id="CHEBI:58725"/>
        <dbReference type="ChEBI" id="CHEBI:61527"/>
        <dbReference type="EC" id="2.6.1.16"/>
    </reaction>
</comment>
<evidence type="ECO:0000256" key="8">
    <source>
        <dbReference type="ARBA" id="ARBA00022737"/>
    </source>
</evidence>
<sequence length="613" mass="67353">MCGIVGYVGKEQATPILLDGLQKLEYRGYDSAGVCIGDGNQLQVVKAKGRLAHLAELTDGGKSLHGSVGIGHTRWATHGAPSDENSHPHAADQGKIVVVHNGIIENYQKLKEMLQANGKQFHSETDTEVVANLVEYFYDQGFDFKMSVRKAVERIEGSYALGILCRDYPGTIIAVKKDSPLIFGFGDGCNYIASDVPAILKYTRDVAYLNDGDMVIFTDHDALFFDGAGDPITKTPEHITWDTEAAEKGGYEHFMLKEIHEQPKAIRDTLSPRMKDGKIVLDDITLSADYLRNLRRVYAVACGSAYYVGVQSKYIIEKLCQVPVEPVLASEFRYSDPVLGADTLVLIISQSGETADTLAALRLAKEKGARTLAIVNVVGSSIAKLADDVIYTWAGPEIAVATTKAYSTQLAVVDLLALYMAQCLETVEPKRFDYLYGELQSLPEKVEQVLDDSVIEKIQYYASRYFNNRDVFYIGRNLDSATCLEGSLKLKEIAYLHSEAYAAGELKHGPISLIEDGTLVVAIATNRALFDKTMSNVKEVKARGAEVLGLTVPSCEEEIHKTVDSVVLIPETDTLFQPNLSIVPLQCFAYYVALMRGCDVDKPRNLAKSVTVE</sequence>
<dbReference type="PROSITE" id="PS51278">
    <property type="entry name" value="GATASE_TYPE_2"/>
    <property type="match status" value="1"/>
</dbReference>
<dbReference type="GO" id="GO:0006002">
    <property type="term" value="P:fructose 6-phosphate metabolic process"/>
    <property type="evidence" value="ECO:0007669"/>
    <property type="project" value="TreeGrafter"/>
</dbReference>
<feature type="domain" description="SIS" evidence="12">
    <location>
        <begin position="461"/>
        <end position="603"/>
    </location>
</feature>
<evidence type="ECO:0000256" key="1">
    <source>
        <dbReference type="ARBA" id="ARBA00001031"/>
    </source>
</evidence>